<dbReference type="Proteomes" id="UP000244162">
    <property type="component" value="Unassembled WGS sequence"/>
</dbReference>
<protein>
    <submittedName>
        <fullName evidence="2">Tyrosine protein phosphatase</fullName>
    </submittedName>
</protein>
<dbReference type="NCBIfam" id="NF040501">
    <property type="entry name" value="resist_ArsN2"/>
    <property type="match status" value="1"/>
</dbReference>
<dbReference type="OrthoDB" id="5197788at2"/>
<dbReference type="GO" id="GO:0016747">
    <property type="term" value="F:acyltransferase activity, transferring groups other than amino-acyl groups"/>
    <property type="evidence" value="ECO:0007669"/>
    <property type="project" value="InterPro"/>
</dbReference>
<dbReference type="SUPFAM" id="SSF55729">
    <property type="entry name" value="Acyl-CoA N-acyltransferases (Nat)"/>
    <property type="match status" value="1"/>
</dbReference>
<dbReference type="InterPro" id="IPR000182">
    <property type="entry name" value="GNAT_dom"/>
</dbReference>
<accession>A0A2T5G0A5</accession>
<sequence length="145" mass="15063">MTLTLLGPAALASLAETLATANLPTADLAGPDQVFFRFEDEALVGYGGLEGDGPDRLLRSFVIAAGRRGTGLGRAMLAALERRARELGVVRLHLLTDSAAPFFLANGYAAADRSAAPASIAGSAEFRTLCPASAAYLVKSLERLS</sequence>
<dbReference type="AlphaFoldDB" id="A0A2T5G0A5"/>
<feature type="domain" description="N-acetyltransferase" evidence="1">
    <location>
        <begin position="1"/>
        <end position="142"/>
    </location>
</feature>
<name>A0A2T5G0A5_9SPHN</name>
<dbReference type="PROSITE" id="PS51186">
    <property type="entry name" value="GNAT"/>
    <property type="match status" value="1"/>
</dbReference>
<gene>
    <name evidence="2" type="ORF">CLG96_05590</name>
</gene>
<proteinExistence type="predicted"/>
<dbReference type="Pfam" id="PF00583">
    <property type="entry name" value="Acetyltransf_1"/>
    <property type="match status" value="1"/>
</dbReference>
<dbReference type="CDD" id="cd04301">
    <property type="entry name" value="NAT_SF"/>
    <property type="match status" value="1"/>
</dbReference>
<comment type="caution">
    <text evidence="2">The sequence shown here is derived from an EMBL/GenBank/DDBJ whole genome shotgun (WGS) entry which is preliminary data.</text>
</comment>
<organism evidence="2 3">
    <name type="scientific">Sphingomonas oleivorans</name>
    <dbReference type="NCBI Taxonomy" id="1735121"/>
    <lineage>
        <taxon>Bacteria</taxon>
        <taxon>Pseudomonadati</taxon>
        <taxon>Pseudomonadota</taxon>
        <taxon>Alphaproteobacteria</taxon>
        <taxon>Sphingomonadales</taxon>
        <taxon>Sphingomonadaceae</taxon>
        <taxon>Sphingomonas</taxon>
    </lineage>
</organism>
<reference evidence="2 3" key="1">
    <citation type="submission" date="2017-09" db="EMBL/GenBank/DDBJ databases">
        <title>Sphingomonas panjinensis sp.nov., isolated from oil-contaminated soil.</title>
        <authorList>
            <person name="Wang L."/>
            <person name="Chen L."/>
        </authorList>
    </citation>
    <scope>NUCLEOTIDE SEQUENCE [LARGE SCALE GENOMIC DNA]</scope>
    <source>
        <strain evidence="2 3">FW-11</strain>
    </source>
</reference>
<dbReference type="InterPro" id="IPR016181">
    <property type="entry name" value="Acyl_CoA_acyltransferase"/>
</dbReference>
<dbReference type="Gene3D" id="3.40.630.30">
    <property type="match status" value="1"/>
</dbReference>
<keyword evidence="3" id="KW-1185">Reference proteome</keyword>
<evidence type="ECO:0000313" key="3">
    <source>
        <dbReference type="Proteomes" id="UP000244162"/>
    </source>
</evidence>
<dbReference type="EMBL" id="NWBU01000005">
    <property type="protein sequence ID" value="PTQ12389.1"/>
    <property type="molecule type" value="Genomic_DNA"/>
</dbReference>
<evidence type="ECO:0000313" key="2">
    <source>
        <dbReference type="EMBL" id="PTQ12389.1"/>
    </source>
</evidence>
<evidence type="ECO:0000259" key="1">
    <source>
        <dbReference type="PROSITE" id="PS51186"/>
    </source>
</evidence>